<comment type="catalytic activity">
    <reaction evidence="6 7">
        <text>UDP-alpha-D-glucose + 2 NAD(+) + H2O = UDP-alpha-D-glucuronate + 2 NADH + 3 H(+)</text>
        <dbReference type="Rhea" id="RHEA:23596"/>
        <dbReference type="ChEBI" id="CHEBI:15377"/>
        <dbReference type="ChEBI" id="CHEBI:15378"/>
        <dbReference type="ChEBI" id="CHEBI:57540"/>
        <dbReference type="ChEBI" id="CHEBI:57945"/>
        <dbReference type="ChEBI" id="CHEBI:58052"/>
        <dbReference type="ChEBI" id="CHEBI:58885"/>
        <dbReference type="EC" id="1.1.1.22"/>
    </reaction>
</comment>
<evidence type="ECO:0000256" key="6">
    <source>
        <dbReference type="ARBA" id="ARBA00047473"/>
    </source>
</evidence>
<dbReference type="SUPFAM" id="SSF48179">
    <property type="entry name" value="6-phosphogluconate dehydrogenase C-terminal domain-like"/>
    <property type="match status" value="1"/>
</dbReference>
<accession>A0A4Q8ADD5</accession>
<sequence>MKISVIGTGYLGATHAAGMAELGFEVIGLDVDPAKIERLSQGILPFHEPGLSELIQRHVESGRLRFTTDYTEVGEWADVHFVGVGTPQISGQYGADLTYVNAAVDSLLEHITKDALIVGKSTVPVGTAARLSERVAEKAKEGIEVSLAWNPEFLREGFAVEDTLTPDRLVFGVSNERDEQTLRSVYAKILDIGTPLIVTDFETAELVKVAANAFLATKISFINAFSEVTETVGGDIRTLADALGHDTRIGRRFLNAGIGFGGGCLPKDIRALQARVSELGVDRAMNFLADVDDVNLRRRDRAIYLAETMLGGDVKGREVAVLGVTFKPESDDVRDSPALDVAARLHEMGAEVTVYDPQGNANAAGRFPRLNYVDSLAEAARGSELTMLLTEWNEFKALTPQSLKNDVGAHRFIDARNVLDADAWEAAGWDFAAFGRKYDA</sequence>
<dbReference type="PANTHER" id="PTHR43750:SF3">
    <property type="entry name" value="UDP-GLUCOSE 6-DEHYDROGENASE TUAD"/>
    <property type="match status" value="1"/>
</dbReference>
<dbReference type="Pfam" id="PF00984">
    <property type="entry name" value="UDPG_MGDP_dh"/>
    <property type="match status" value="1"/>
</dbReference>
<name>A0A4Q8ADD5_9MICC</name>
<feature type="binding site" evidence="9">
    <location>
        <position position="208"/>
    </location>
    <ligand>
        <name>substrate</name>
    </ligand>
</feature>
<dbReference type="GO" id="GO:0051287">
    <property type="term" value="F:NAD binding"/>
    <property type="evidence" value="ECO:0007669"/>
    <property type="project" value="InterPro"/>
</dbReference>
<dbReference type="InterPro" id="IPR001732">
    <property type="entry name" value="UDP-Glc/GDP-Man_DH_N"/>
</dbReference>
<dbReference type="EMBL" id="SHLA01000001">
    <property type="protein sequence ID" value="RZU61549.1"/>
    <property type="molecule type" value="Genomic_DNA"/>
</dbReference>
<evidence type="ECO:0000256" key="1">
    <source>
        <dbReference type="ARBA" id="ARBA00004701"/>
    </source>
</evidence>
<feature type="binding site" evidence="10">
    <location>
        <position position="35"/>
    </location>
    <ligand>
        <name>NAD(+)</name>
        <dbReference type="ChEBI" id="CHEBI:57540"/>
    </ligand>
</feature>
<dbReference type="Proteomes" id="UP000292685">
    <property type="component" value="Unassembled WGS sequence"/>
</dbReference>
<gene>
    <name evidence="12" type="ORF">EV380_1120</name>
</gene>
<evidence type="ECO:0000259" key="11">
    <source>
        <dbReference type="SMART" id="SM00984"/>
    </source>
</evidence>
<dbReference type="GO" id="GO:0000271">
    <property type="term" value="P:polysaccharide biosynthetic process"/>
    <property type="evidence" value="ECO:0007669"/>
    <property type="project" value="InterPro"/>
</dbReference>
<evidence type="ECO:0000256" key="4">
    <source>
        <dbReference type="ARBA" id="ARBA00023002"/>
    </source>
</evidence>
<feature type="binding site" evidence="9">
    <location>
        <position position="261"/>
    </location>
    <ligand>
        <name>substrate</name>
    </ligand>
</feature>
<comment type="caution">
    <text evidence="12">The sequence shown here is derived from an EMBL/GenBank/DDBJ whole genome shotgun (WGS) entry which is preliminary data.</text>
</comment>
<dbReference type="RefSeq" id="WP_130449892.1">
    <property type="nucleotide sequence ID" value="NZ_SHLA01000001.1"/>
</dbReference>
<dbReference type="InterPro" id="IPR014027">
    <property type="entry name" value="UDP-Glc/GDP-Man_DH_C"/>
</dbReference>
<feature type="binding site" evidence="10">
    <location>
        <position position="30"/>
    </location>
    <ligand>
        <name>NAD(+)</name>
        <dbReference type="ChEBI" id="CHEBI:57540"/>
    </ligand>
</feature>
<evidence type="ECO:0000256" key="7">
    <source>
        <dbReference type="PIRNR" id="PIRNR000124"/>
    </source>
</evidence>
<dbReference type="GO" id="GO:0003979">
    <property type="term" value="F:UDP-glucose 6-dehydrogenase activity"/>
    <property type="evidence" value="ECO:0007669"/>
    <property type="project" value="UniProtKB-EC"/>
</dbReference>
<dbReference type="AlphaFoldDB" id="A0A4Q8ADD5"/>
<protein>
    <recommendedName>
        <fullName evidence="3 7">UDP-glucose 6-dehydrogenase</fullName>
        <ecNumber evidence="3 7">1.1.1.22</ecNumber>
    </recommendedName>
</protein>
<dbReference type="SUPFAM" id="SSF52413">
    <property type="entry name" value="UDP-glucose/GDP-mannose dehydrogenase C-terminal domain"/>
    <property type="match status" value="1"/>
</dbReference>
<dbReference type="Gene3D" id="3.40.50.720">
    <property type="entry name" value="NAD(P)-binding Rossmann-like Domain"/>
    <property type="match status" value="2"/>
</dbReference>
<dbReference type="Pfam" id="PF03720">
    <property type="entry name" value="UDPG_MGDP_dh_C"/>
    <property type="match status" value="1"/>
</dbReference>
<evidence type="ECO:0000313" key="13">
    <source>
        <dbReference type="Proteomes" id="UP000292685"/>
    </source>
</evidence>
<keyword evidence="5 7" id="KW-0520">NAD</keyword>
<comment type="pathway">
    <text evidence="1">Nucleotide-sugar biosynthesis; UDP-alpha-D-glucuronate biosynthesis; UDP-alpha-D-glucuronate from UDP-alpha-D-glucose: step 1/1.</text>
</comment>
<feature type="binding site" evidence="10">
    <location>
        <position position="122"/>
    </location>
    <ligand>
        <name>NAD(+)</name>
        <dbReference type="ChEBI" id="CHEBI:57540"/>
    </ligand>
</feature>
<evidence type="ECO:0000256" key="3">
    <source>
        <dbReference type="ARBA" id="ARBA00012954"/>
    </source>
</evidence>
<evidence type="ECO:0000313" key="12">
    <source>
        <dbReference type="EMBL" id="RZU61549.1"/>
    </source>
</evidence>
<dbReference type="PIRSF" id="PIRSF000124">
    <property type="entry name" value="UDPglc_GDPman_dh"/>
    <property type="match status" value="1"/>
</dbReference>
<dbReference type="InterPro" id="IPR028357">
    <property type="entry name" value="UDPglc_DH_bac"/>
</dbReference>
<dbReference type="Pfam" id="PF03721">
    <property type="entry name" value="UDPG_MGDP_dh_N"/>
    <property type="match status" value="1"/>
</dbReference>
<feature type="binding site" evidence="10">
    <location>
        <position position="86"/>
    </location>
    <ligand>
        <name>NAD(+)</name>
        <dbReference type="ChEBI" id="CHEBI:57540"/>
    </ligand>
</feature>
<evidence type="ECO:0000256" key="10">
    <source>
        <dbReference type="PIRSR" id="PIRSR500134-3"/>
    </source>
</evidence>
<dbReference type="UniPathway" id="UPA00038">
    <property type="reaction ID" value="UER00491"/>
</dbReference>
<keyword evidence="13" id="KW-1185">Reference proteome</keyword>
<organism evidence="12 13">
    <name type="scientific">Zhihengliuella halotolerans</name>
    <dbReference type="NCBI Taxonomy" id="370736"/>
    <lineage>
        <taxon>Bacteria</taxon>
        <taxon>Bacillati</taxon>
        <taxon>Actinomycetota</taxon>
        <taxon>Actinomycetes</taxon>
        <taxon>Micrococcales</taxon>
        <taxon>Micrococcaceae</taxon>
        <taxon>Zhihengliuella</taxon>
    </lineage>
</organism>
<dbReference type="InterPro" id="IPR036220">
    <property type="entry name" value="UDP-Glc/GDP-Man_DH_C_sf"/>
</dbReference>
<reference evidence="12 13" key="1">
    <citation type="submission" date="2019-02" db="EMBL/GenBank/DDBJ databases">
        <title>Sequencing the genomes of 1000 actinobacteria strains.</title>
        <authorList>
            <person name="Klenk H.-P."/>
        </authorList>
    </citation>
    <scope>NUCLEOTIDE SEQUENCE [LARGE SCALE GENOMIC DNA]</scope>
    <source>
        <strain evidence="12 13">DSM 17364</strain>
    </source>
</reference>
<dbReference type="PIRSF" id="PIRSF500134">
    <property type="entry name" value="UDPglc_DH_bac"/>
    <property type="match status" value="1"/>
</dbReference>
<keyword evidence="4 7" id="KW-0560">Oxidoreductase</keyword>
<feature type="binding site" evidence="10">
    <location>
        <position position="267"/>
    </location>
    <ligand>
        <name>NAD(+)</name>
        <dbReference type="ChEBI" id="CHEBI:57540"/>
    </ligand>
</feature>
<feature type="binding site" evidence="10">
    <location>
        <position position="334"/>
    </location>
    <ligand>
        <name>NAD(+)</name>
        <dbReference type="ChEBI" id="CHEBI:57540"/>
    </ligand>
</feature>
<dbReference type="SMART" id="SM00984">
    <property type="entry name" value="UDPG_MGDP_dh_C"/>
    <property type="match status" value="1"/>
</dbReference>
<dbReference type="EC" id="1.1.1.22" evidence="3 7"/>
<comment type="similarity">
    <text evidence="2 7">Belongs to the UDP-glucose/GDP-mannose dehydrogenase family.</text>
</comment>
<dbReference type="InterPro" id="IPR008927">
    <property type="entry name" value="6-PGluconate_DH-like_C_sf"/>
</dbReference>
<feature type="binding site" evidence="10">
    <location>
        <position position="156"/>
    </location>
    <ligand>
        <name>NAD(+)</name>
        <dbReference type="ChEBI" id="CHEBI:57540"/>
    </ligand>
</feature>
<dbReference type="NCBIfam" id="TIGR03026">
    <property type="entry name" value="NDP-sugDHase"/>
    <property type="match status" value="1"/>
</dbReference>
<dbReference type="InterPro" id="IPR017476">
    <property type="entry name" value="UDP-Glc/GDP-Man"/>
</dbReference>
<proteinExistence type="inferred from homology"/>
<evidence type="ECO:0000256" key="2">
    <source>
        <dbReference type="ARBA" id="ARBA00006601"/>
    </source>
</evidence>
<dbReference type="PANTHER" id="PTHR43750">
    <property type="entry name" value="UDP-GLUCOSE 6-DEHYDROGENASE TUAD"/>
    <property type="match status" value="1"/>
</dbReference>
<feature type="binding site" evidence="9">
    <location>
        <begin position="253"/>
        <end position="257"/>
    </location>
    <ligand>
        <name>substrate</name>
    </ligand>
</feature>
<evidence type="ECO:0000256" key="5">
    <source>
        <dbReference type="ARBA" id="ARBA00023027"/>
    </source>
</evidence>
<dbReference type="OrthoDB" id="5193947at2"/>
<dbReference type="Gene3D" id="1.20.5.100">
    <property type="entry name" value="Cytochrome c1, transmembrane anchor, C-terminal"/>
    <property type="match status" value="1"/>
</dbReference>
<feature type="active site" description="Nucleophile" evidence="8">
    <location>
        <position position="264"/>
    </location>
</feature>
<feature type="domain" description="UDP-glucose/GDP-mannose dehydrogenase C-terminal" evidence="11">
    <location>
        <begin position="320"/>
        <end position="421"/>
    </location>
</feature>
<dbReference type="InterPro" id="IPR014026">
    <property type="entry name" value="UDP-Glc/GDP-Man_DH_dimer"/>
</dbReference>
<feature type="binding site" evidence="9">
    <location>
        <begin position="153"/>
        <end position="156"/>
    </location>
    <ligand>
        <name>substrate</name>
    </ligand>
</feature>
<feature type="binding site" evidence="9">
    <location>
        <position position="327"/>
    </location>
    <ligand>
        <name>substrate</name>
    </ligand>
</feature>
<evidence type="ECO:0000256" key="8">
    <source>
        <dbReference type="PIRSR" id="PIRSR500134-1"/>
    </source>
</evidence>
<dbReference type="InterPro" id="IPR036291">
    <property type="entry name" value="NAD(P)-bd_dom_sf"/>
</dbReference>
<evidence type="ECO:0000256" key="9">
    <source>
        <dbReference type="PIRSR" id="PIRSR500134-2"/>
    </source>
</evidence>
<dbReference type="SUPFAM" id="SSF51735">
    <property type="entry name" value="NAD(P)-binding Rossmann-fold domains"/>
    <property type="match status" value="1"/>
</dbReference>
<dbReference type="GO" id="GO:0006065">
    <property type="term" value="P:UDP-glucuronate biosynthetic process"/>
    <property type="evidence" value="ECO:0007669"/>
    <property type="project" value="UniProtKB-UniPathway"/>
</dbReference>